<feature type="transmembrane region" description="Helical" evidence="7">
    <location>
        <begin position="126"/>
        <end position="146"/>
    </location>
</feature>
<feature type="transmembrane region" description="Helical" evidence="7">
    <location>
        <begin position="16"/>
        <end position="35"/>
    </location>
</feature>
<dbReference type="OrthoDB" id="10017208at2759"/>
<dbReference type="Pfam" id="PF20684">
    <property type="entry name" value="Fung_rhodopsin"/>
    <property type="match status" value="1"/>
</dbReference>
<evidence type="ECO:0000256" key="1">
    <source>
        <dbReference type="ARBA" id="ARBA00004141"/>
    </source>
</evidence>
<keyword evidence="10" id="KW-1185">Reference proteome</keyword>
<reference evidence="9" key="1">
    <citation type="submission" date="2022-11" db="EMBL/GenBank/DDBJ databases">
        <authorList>
            <person name="Petersen C."/>
        </authorList>
    </citation>
    <scope>NUCLEOTIDE SEQUENCE</scope>
    <source>
        <strain evidence="9">IBT 30069</strain>
    </source>
</reference>
<protein>
    <recommendedName>
        <fullName evidence="8">Rhodopsin domain-containing protein</fullName>
    </recommendedName>
</protein>
<reference evidence="9" key="2">
    <citation type="journal article" date="2023" name="IMA Fungus">
        <title>Comparative genomic study of the Penicillium genus elucidates a diverse pangenome and 15 lateral gene transfer events.</title>
        <authorList>
            <person name="Petersen C."/>
            <person name="Sorensen T."/>
            <person name="Nielsen M.R."/>
            <person name="Sondergaard T.E."/>
            <person name="Sorensen J.L."/>
            <person name="Fitzpatrick D.A."/>
            <person name="Frisvad J.C."/>
            <person name="Nielsen K.L."/>
        </authorList>
    </citation>
    <scope>NUCLEOTIDE SEQUENCE</scope>
    <source>
        <strain evidence="9">IBT 30069</strain>
    </source>
</reference>
<dbReference type="EMBL" id="JAPQKH010000007">
    <property type="protein sequence ID" value="KAJ5087126.1"/>
    <property type="molecule type" value="Genomic_DNA"/>
</dbReference>
<gene>
    <name evidence="9" type="ORF">N7456_010742</name>
</gene>
<evidence type="ECO:0000259" key="8">
    <source>
        <dbReference type="Pfam" id="PF20684"/>
    </source>
</evidence>
<dbReference type="PANTHER" id="PTHR33048">
    <property type="entry name" value="PTH11-LIKE INTEGRAL MEMBRANE PROTEIN (AFU_ORTHOLOGUE AFUA_5G11245)"/>
    <property type="match status" value="1"/>
</dbReference>
<comment type="similarity">
    <text evidence="5">Belongs to the SAT4 family.</text>
</comment>
<evidence type="ECO:0000256" key="7">
    <source>
        <dbReference type="SAM" id="Phobius"/>
    </source>
</evidence>
<evidence type="ECO:0000256" key="4">
    <source>
        <dbReference type="ARBA" id="ARBA00023136"/>
    </source>
</evidence>
<comment type="subcellular location">
    <subcellularLocation>
        <location evidence="1">Membrane</location>
        <topology evidence="1">Multi-pass membrane protein</topology>
    </subcellularLocation>
</comment>
<evidence type="ECO:0000256" key="5">
    <source>
        <dbReference type="ARBA" id="ARBA00038359"/>
    </source>
</evidence>
<feature type="transmembrane region" description="Helical" evidence="7">
    <location>
        <begin position="199"/>
        <end position="221"/>
    </location>
</feature>
<sequence length="360" mass="39367">MADTDANQSTQHRQRVTTIVVTVLAIVFLCLRLLARHVKKVNLGADDWTLIVGLLFVLVVAAVNLACVQYGMGKHTDTIPLSDELTYFKLLYVFEPIYITTAGIIKLSVLLMYYRIFPVRYVKIGGYILGALTLAWVIAIDLLAIFQCNPVSKAFNRTLPGQCINLKGALIGNGAPNFITDIFILALPARLIWGLQASMWQRVSVICVFLTGSFVVFASIYRFSLIFKFDITDIAWTLADAQTWCVVEVAAGVISACLPTTAPLVRICTRRLVSTARTFSKSNPTQSESTALSRGNAGAARSINVEESITVETEVGNGPRASVASYTLSEMSPRGSSHLKGKGWTMISTDCDHDSDSVRN</sequence>
<evidence type="ECO:0000313" key="10">
    <source>
        <dbReference type="Proteomes" id="UP001149165"/>
    </source>
</evidence>
<dbReference type="PANTHER" id="PTHR33048:SF151">
    <property type="entry name" value="INTEGRAL MEMBRANE PROTEIN"/>
    <property type="match status" value="1"/>
</dbReference>
<name>A0A9W9ESG5_9EURO</name>
<evidence type="ECO:0000256" key="2">
    <source>
        <dbReference type="ARBA" id="ARBA00022692"/>
    </source>
</evidence>
<dbReference type="InterPro" id="IPR052337">
    <property type="entry name" value="SAT4-like"/>
</dbReference>
<dbReference type="InterPro" id="IPR049326">
    <property type="entry name" value="Rhodopsin_dom_fungi"/>
</dbReference>
<evidence type="ECO:0000256" key="3">
    <source>
        <dbReference type="ARBA" id="ARBA00022989"/>
    </source>
</evidence>
<feature type="region of interest" description="Disordered" evidence="6">
    <location>
        <begin position="326"/>
        <end position="360"/>
    </location>
</feature>
<evidence type="ECO:0000313" key="9">
    <source>
        <dbReference type="EMBL" id="KAJ5087126.1"/>
    </source>
</evidence>
<organism evidence="9 10">
    <name type="scientific">Penicillium angulare</name>
    <dbReference type="NCBI Taxonomy" id="116970"/>
    <lineage>
        <taxon>Eukaryota</taxon>
        <taxon>Fungi</taxon>
        <taxon>Dikarya</taxon>
        <taxon>Ascomycota</taxon>
        <taxon>Pezizomycotina</taxon>
        <taxon>Eurotiomycetes</taxon>
        <taxon>Eurotiomycetidae</taxon>
        <taxon>Eurotiales</taxon>
        <taxon>Aspergillaceae</taxon>
        <taxon>Penicillium</taxon>
    </lineage>
</organism>
<evidence type="ECO:0000256" key="6">
    <source>
        <dbReference type="SAM" id="MobiDB-lite"/>
    </source>
</evidence>
<dbReference type="AlphaFoldDB" id="A0A9W9ESG5"/>
<feature type="domain" description="Rhodopsin" evidence="8">
    <location>
        <begin position="31"/>
        <end position="266"/>
    </location>
</feature>
<accession>A0A9W9ESG5</accession>
<keyword evidence="4 7" id="KW-0472">Membrane</keyword>
<feature type="compositionally biased region" description="Polar residues" evidence="6">
    <location>
        <begin position="279"/>
        <end position="293"/>
    </location>
</feature>
<dbReference type="Proteomes" id="UP001149165">
    <property type="component" value="Unassembled WGS sequence"/>
</dbReference>
<keyword evidence="2 7" id="KW-0812">Transmembrane</keyword>
<feature type="transmembrane region" description="Helical" evidence="7">
    <location>
        <begin position="47"/>
        <end position="71"/>
    </location>
</feature>
<feature type="transmembrane region" description="Helical" evidence="7">
    <location>
        <begin position="91"/>
        <end position="114"/>
    </location>
</feature>
<proteinExistence type="inferred from homology"/>
<feature type="region of interest" description="Disordered" evidence="6">
    <location>
        <begin position="279"/>
        <end position="299"/>
    </location>
</feature>
<feature type="compositionally biased region" description="Basic and acidic residues" evidence="6">
    <location>
        <begin position="350"/>
        <end position="360"/>
    </location>
</feature>
<keyword evidence="3 7" id="KW-1133">Transmembrane helix</keyword>
<dbReference type="GO" id="GO:0016020">
    <property type="term" value="C:membrane"/>
    <property type="evidence" value="ECO:0007669"/>
    <property type="project" value="UniProtKB-SubCell"/>
</dbReference>
<comment type="caution">
    <text evidence="9">The sequence shown here is derived from an EMBL/GenBank/DDBJ whole genome shotgun (WGS) entry which is preliminary data.</text>
</comment>